<dbReference type="HOGENOM" id="CLU_036070_0_0_6"/>
<dbReference type="Proteomes" id="UP000016540">
    <property type="component" value="Unassembled WGS sequence"/>
</dbReference>
<gene>
    <name evidence="1" type="ORF">MARLIPOL_08159</name>
</gene>
<comment type="caution">
    <text evidence="1">The sequence shown here is derived from an EMBL/GenBank/DDBJ whole genome shotgun (WGS) entry which is preliminary data.</text>
</comment>
<sequence>MFVSSVVCCWRVFAPRVSLVILIATTLLLSVTVSARADEDPAIGLASFALASGSPEQSLFYSRNLSGYPGTWLRAQALLALGQVNKARPLLQYLIEGEHQRGAAALALARIALDEGEEIEARERFQIAADAGYGEVREQALYELAELARRAGHRDMTGRILSGMEAGYWAALGYMNLAADYSKRDLNPARALVALRVALAMSEHDTVSERSRNLRSQLLVRAGYLSYQNEEYEKAIDFLDQVSLDSYHTPRALYFHGLALTARDNHRAAMQSWHRAKKYPLAYPGVQEAWLGMGRGYDLSGYLGQAGEAYLAANASYEGERVTLRNLASQIRQDGAWKSMVQDARDSEAQWFLSDSRTLTQPRMAYLFRFMEDPAAQDAVGNVSALARVEALLEEKANNLEVFRGSLKNRLETPTKPVSGRQESLFAGLETLRARIEDLRGKADRPDRLTTINRSAKSIQDIEASLRLLGERLATRDARLEQLLQKTNIVLSRIQVLRSRAASLRGRAESKLDDLALAFVSKHDDRMAHALDKTEQKIAHLYEYLALETLERGDQ</sequence>
<keyword evidence="2" id="KW-1185">Reference proteome</keyword>
<dbReference type="STRING" id="1318628.MARLIPOL_08159"/>
<proteinExistence type="predicted"/>
<name>R8B290_9GAMM</name>
<evidence type="ECO:0000313" key="1">
    <source>
        <dbReference type="EMBL" id="EON92711.1"/>
    </source>
</evidence>
<accession>R8B290</accession>
<dbReference type="SUPFAM" id="SSF48452">
    <property type="entry name" value="TPR-like"/>
    <property type="match status" value="1"/>
</dbReference>
<dbReference type="eggNOG" id="COG0457">
    <property type="taxonomic scope" value="Bacteria"/>
</dbReference>
<evidence type="ECO:0008006" key="3">
    <source>
        <dbReference type="Google" id="ProtNLM"/>
    </source>
</evidence>
<evidence type="ECO:0000313" key="2">
    <source>
        <dbReference type="Proteomes" id="UP000016540"/>
    </source>
</evidence>
<reference evidence="1 2" key="1">
    <citation type="journal article" date="2013" name="Genome Announc.">
        <title>Draft Genome Sequence of the Moderately Halophilic Bacterium Marinobacter lipolyticus Strain SM19.</title>
        <authorList>
            <person name="Papke R.T."/>
            <person name="de la Haba R.R."/>
            <person name="Infante-Dominguez C."/>
            <person name="Perez D."/>
            <person name="Sanchez-Porro C."/>
            <person name="Lapierre P."/>
            <person name="Ventosa A."/>
        </authorList>
    </citation>
    <scope>NUCLEOTIDE SEQUENCE [LARGE SCALE GENOMIC DNA]</scope>
    <source>
        <strain evidence="1 2">SM19</strain>
    </source>
</reference>
<organism evidence="1 2">
    <name type="scientific">Marinobacter lipolyticus SM19</name>
    <dbReference type="NCBI Taxonomy" id="1318628"/>
    <lineage>
        <taxon>Bacteria</taxon>
        <taxon>Pseudomonadati</taxon>
        <taxon>Pseudomonadota</taxon>
        <taxon>Gammaproteobacteria</taxon>
        <taxon>Pseudomonadales</taxon>
        <taxon>Marinobacteraceae</taxon>
        <taxon>Marinobacter</taxon>
    </lineage>
</organism>
<protein>
    <recommendedName>
        <fullName evidence="3">TPR repeat-containing protein</fullName>
    </recommendedName>
</protein>
<dbReference type="EMBL" id="ASAD01000010">
    <property type="protein sequence ID" value="EON92711.1"/>
    <property type="molecule type" value="Genomic_DNA"/>
</dbReference>
<dbReference type="AlphaFoldDB" id="R8B290"/>
<dbReference type="PATRIC" id="fig|1318628.3.peg.1636"/>
<dbReference type="InterPro" id="IPR011990">
    <property type="entry name" value="TPR-like_helical_dom_sf"/>
</dbReference>
<dbReference type="Gene3D" id="1.25.40.10">
    <property type="entry name" value="Tetratricopeptide repeat domain"/>
    <property type="match status" value="1"/>
</dbReference>